<dbReference type="InterPro" id="IPR001940">
    <property type="entry name" value="Peptidase_S1C"/>
</dbReference>
<evidence type="ECO:0000256" key="14">
    <source>
        <dbReference type="PIRSR" id="PIRSR611782-1"/>
    </source>
</evidence>
<feature type="active site" description="Charge relay system" evidence="14">
    <location>
        <position position="190"/>
    </location>
</feature>
<dbReference type="GO" id="GO:0006508">
    <property type="term" value="P:proteolysis"/>
    <property type="evidence" value="ECO:0007669"/>
    <property type="project" value="UniProtKB-KW"/>
</dbReference>
<evidence type="ECO:0000256" key="8">
    <source>
        <dbReference type="ARBA" id="ARBA00022737"/>
    </source>
</evidence>
<evidence type="ECO:0000256" key="5">
    <source>
        <dbReference type="ARBA" id="ARBA00013958"/>
    </source>
</evidence>
<dbReference type="Proteomes" id="UP000248887">
    <property type="component" value="Unassembled WGS sequence"/>
</dbReference>
<dbReference type="InterPro" id="IPR041489">
    <property type="entry name" value="PDZ_6"/>
</dbReference>
<keyword evidence="12" id="KW-0346">Stress response</keyword>
<comment type="caution">
    <text evidence="18">The sequence shown here is derived from an EMBL/GenBank/DDBJ whole genome shotgun (WGS) entry which is preliminary data.</text>
</comment>
<feature type="active site" description="Charge relay system" evidence="14">
    <location>
        <position position="160"/>
    </location>
</feature>
<evidence type="ECO:0000259" key="17">
    <source>
        <dbReference type="PROSITE" id="PS50106"/>
    </source>
</evidence>
<keyword evidence="11" id="KW-0720">Serine protease</keyword>
<dbReference type="InterPro" id="IPR036034">
    <property type="entry name" value="PDZ_sf"/>
</dbReference>
<dbReference type="Pfam" id="PF17820">
    <property type="entry name" value="PDZ_6"/>
    <property type="match status" value="1"/>
</dbReference>
<evidence type="ECO:0000256" key="12">
    <source>
        <dbReference type="ARBA" id="ARBA00023016"/>
    </source>
</evidence>
<dbReference type="InterPro" id="IPR001478">
    <property type="entry name" value="PDZ"/>
</dbReference>
<reference evidence="18 19" key="1">
    <citation type="submission" date="2017-08" db="EMBL/GenBank/DDBJ databases">
        <title>Infants hospitalized years apart are colonized by the same room-sourced microbial strains.</title>
        <authorList>
            <person name="Brooks B."/>
            <person name="Olm M.R."/>
            <person name="Firek B.A."/>
            <person name="Baker R."/>
            <person name="Thomas B.C."/>
            <person name="Morowitz M.J."/>
            <person name="Banfield J.F."/>
        </authorList>
    </citation>
    <scope>NUCLEOTIDE SEQUENCE [LARGE SCALE GENOMIC DNA]</scope>
    <source>
        <strain evidence="18">S2_005_001_R2_27</strain>
    </source>
</reference>
<feature type="domain" description="PDZ" evidence="17">
    <location>
        <begin position="427"/>
        <end position="512"/>
    </location>
</feature>
<dbReference type="Pfam" id="PF13180">
    <property type="entry name" value="PDZ_2"/>
    <property type="match status" value="1"/>
</dbReference>
<evidence type="ECO:0000256" key="15">
    <source>
        <dbReference type="PIRSR" id="PIRSR611782-2"/>
    </source>
</evidence>
<evidence type="ECO:0000256" key="2">
    <source>
        <dbReference type="ARBA" id="ARBA00004418"/>
    </source>
</evidence>
<dbReference type="SUPFAM" id="SSF50156">
    <property type="entry name" value="PDZ domain-like"/>
    <property type="match status" value="2"/>
</dbReference>
<name>A0A2W5SI45_ANCNO</name>
<dbReference type="FunFam" id="2.40.10.120:FF:000007">
    <property type="entry name" value="Periplasmic serine endoprotease DegP-like"/>
    <property type="match status" value="1"/>
</dbReference>
<evidence type="ECO:0000256" key="7">
    <source>
        <dbReference type="ARBA" id="ARBA00022729"/>
    </source>
</evidence>
<keyword evidence="7" id="KW-0732">Signal</keyword>
<dbReference type="PROSITE" id="PS50106">
    <property type="entry name" value="PDZ"/>
    <property type="match status" value="2"/>
</dbReference>
<dbReference type="Gene3D" id="2.40.10.120">
    <property type="match status" value="1"/>
</dbReference>
<feature type="domain" description="PDZ" evidence="17">
    <location>
        <begin position="303"/>
        <end position="398"/>
    </location>
</feature>
<dbReference type="SUPFAM" id="SSF50494">
    <property type="entry name" value="Trypsin-like serine proteases"/>
    <property type="match status" value="1"/>
</dbReference>
<dbReference type="EMBL" id="QFQD01000095">
    <property type="protein sequence ID" value="PZQ79263.1"/>
    <property type="molecule type" value="Genomic_DNA"/>
</dbReference>
<evidence type="ECO:0000256" key="11">
    <source>
        <dbReference type="ARBA" id="ARBA00022825"/>
    </source>
</evidence>
<evidence type="ECO:0000256" key="3">
    <source>
        <dbReference type="ARBA" id="ARBA00010541"/>
    </source>
</evidence>
<evidence type="ECO:0000256" key="16">
    <source>
        <dbReference type="SAM" id="MobiDB-lite"/>
    </source>
</evidence>
<accession>A0A2W5SI45</accession>
<dbReference type="CDD" id="cd10839">
    <property type="entry name" value="cpPDZ1_DegP-like"/>
    <property type="match status" value="1"/>
</dbReference>
<evidence type="ECO:0000256" key="13">
    <source>
        <dbReference type="ARBA" id="ARBA00032850"/>
    </source>
</evidence>
<keyword evidence="8" id="KW-0677">Repeat</keyword>
<evidence type="ECO:0000256" key="6">
    <source>
        <dbReference type="ARBA" id="ARBA00022670"/>
    </source>
</evidence>
<feature type="binding site" evidence="15">
    <location>
        <position position="190"/>
    </location>
    <ligand>
        <name>substrate</name>
    </ligand>
</feature>
<dbReference type="PRINTS" id="PR00834">
    <property type="entry name" value="PROTEASES2C"/>
</dbReference>
<gene>
    <name evidence="18" type="ORF">DI549_20670</name>
</gene>
<dbReference type="EC" id="3.4.21.107" evidence="4"/>
<dbReference type="GO" id="GO:0004252">
    <property type="term" value="F:serine-type endopeptidase activity"/>
    <property type="evidence" value="ECO:0007669"/>
    <property type="project" value="InterPro"/>
</dbReference>
<keyword evidence="6" id="KW-0645">Protease</keyword>
<dbReference type="Gene3D" id="2.30.42.10">
    <property type="match status" value="2"/>
</dbReference>
<comment type="subcellular location">
    <subcellularLocation>
        <location evidence="2">Periplasm</location>
    </subcellularLocation>
</comment>
<keyword evidence="9" id="KW-0574">Periplasm</keyword>
<sequence length="527" mass="53860">MPRNAPFETSKNASSMLRSRRTRLLAGVFTLALAGGAVGAFVLPDVVTPAQAQLSTNQPTNTFSFADIVEKVSPAVVSVKVKKDEDQLASNDDEPGAQNVPPQIERFMRRFGFGPGGPGAPGGPDMGPRRGGPGGGHGRVVGQGSGFFISADGYVVTNNHVVDGASEVDVTLTDGKSYTAKVIGTDPRTDVALLKVDGKDNFPWVKLAESAPRVGDWVVAVGNPFGLGGTVTAGIVSARGRDIGSGPYDDFLQIDAPINRGNSGGPTFGLNGEVIGVNTAIVSPSGGNVGIAFAIPSETVSEVVEALKSGGQVARGYVGVQIQPVSDEVAEAMDLKETTGALIAQVQAGTPGEKAGLKPGDIVTAIDGSTIKDSREMSREIARKKPGVTVKLSVLRDGKSITVPVTLEQLPTDVASNDAAKSGPESEKGAPGVPRLGLSLAPAKGVAGAGDLGVVITEVDPNGPGAERGLKAGDVILDVGGKPVMTPADVRDGLAAAKKDNRKAVLMRVKSEQGTRFVAVSLGDNRG</sequence>
<comment type="similarity">
    <text evidence="3">Belongs to the peptidase S1C family.</text>
</comment>
<dbReference type="PANTHER" id="PTHR22939:SF129">
    <property type="entry name" value="SERINE PROTEASE HTRA2, MITOCHONDRIAL"/>
    <property type="match status" value="1"/>
</dbReference>
<evidence type="ECO:0000256" key="9">
    <source>
        <dbReference type="ARBA" id="ARBA00022764"/>
    </source>
</evidence>
<dbReference type="NCBIfam" id="TIGR02037">
    <property type="entry name" value="degP_htrA_DO"/>
    <property type="match status" value="1"/>
</dbReference>
<dbReference type="GO" id="GO:0042597">
    <property type="term" value="C:periplasmic space"/>
    <property type="evidence" value="ECO:0007669"/>
    <property type="project" value="UniProtKB-SubCell"/>
</dbReference>
<evidence type="ECO:0000256" key="4">
    <source>
        <dbReference type="ARBA" id="ARBA00013035"/>
    </source>
</evidence>
<feature type="binding site" evidence="15">
    <location>
        <position position="160"/>
    </location>
    <ligand>
        <name>substrate</name>
    </ligand>
</feature>
<evidence type="ECO:0000256" key="1">
    <source>
        <dbReference type="ARBA" id="ARBA00001772"/>
    </source>
</evidence>
<evidence type="ECO:0000313" key="18">
    <source>
        <dbReference type="EMBL" id="PZQ79263.1"/>
    </source>
</evidence>
<protein>
    <recommendedName>
        <fullName evidence="5">Probable periplasmic serine endoprotease DegP-like</fullName>
        <ecNumber evidence="4">3.4.21.107</ecNumber>
    </recommendedName>
    <alternativeName>
        <fullName evidence="13">Protease Do</fullName>
    </alternativeName>
</protein>
<organism evidence="18 19">
    <name type="scientific">Ancylobacter novellus</name>
    <name type="common">Thiobacillus novellus</name>
    <dbReference type="NCBI Taxonomy" id="921"/>
    <lineage>
        <taxon>Bacteria</taxon>
        <taxon>Pseudomonadati</taxon>
        <taxon>Pseudomonadota</taxon>
        <taxon>Alphaproteobacteria</taxon>
        <taxon>Hyphomicrobiales</taxon>
        <taxon>Xanthobacteraceae</taxon>
        <taxon>Ancylobacter</taxon>
    </lineage>
</organism>
<feature type="active site" description="Charge relay system" evidence="14">
    <location>
        <position position="263"/>
    </location>
</feature>
<feature type="binding site" evidence="15">
    <location>
        <begin position="261"/>
        <end position="263"/>
    </location>
    <ligand>
        <name>substrate</name>
    </ligand>
</feature>
<dbReference type="Pfam" id="PF13365">
    <property type="entry name" value="Trypsin_2"/>
    <property type="match status" value="1"/>
</dbReference>
<evidence type="ECO:0000256" key="10">
    <source>
        <dbReference type="ARBA" id="ARBA00022801"/>
    </source>
</evidence>
<dbReference type="AlphaFoldDB" id="A0A2W5SI45"/>
<feature type="region of interest" description="Disordered" evidence="16">
    <location>
        <begin position="114"/>
        <end position="139"/>
    </location>
</feature>
<comment type="catalytic activity">
    <reaction evidence="1">
        <text>Acts on substrates that are at least partially unfolded. The cleavage site P1 residue is normally between a pair of hydrophobic residues, such as Val-|-Val.</text>
        <dbReference type="EC" id="3.4.21.107"/>
    </reaction>
</comment>
<dbReference type="InterPro" id="IPR009003">
    <property type="entry name" value="Peptidase_S1_PA"/>
</dbReference>
<dbReference type="SMART" id="SM00228">
    <property type="entry name" value="PDZ"/>
    <property type="match status" value="2"/>
</dbReference>
<proteinExistence type="inferred from homology"/>
<evidence type="ECO:0000313" key="19">
    <source>
        <dbReference type="Proteomes" id="UP000248887"/>
    </source>
</evidence>
<dbReference type="InterPro" id="IPR011782">
    <property type="entry name" value="Pept_S1C_Do"/>
</dbReference>
<keyword evidence="10" id="KW-0378">Hydrolase</keyword>
<dbReference type="PANTHER" id="PTHR22939">
    <property type="entry name" value="SERINE PROTEASE FAMILY S1C HTRA-RELATED"/>
    <property type="match status" value="1"/>
</dbReference>